<keyword evidence="2 7" id="KW-0285">Flavoprotein</keyword>
<dbReference type="PANTHER" id="PTHR45846">
    <property type="entry name" value="TRNA-DIHYDROURIDINE(47) SYNTHASE [NAD(P)(+)]-LIKE"/>
    <property type="match status" value="1"/>
</dbReference>
<gene>
    <name evidence="11" type="ORF">GCWU0000282_000917</name>
</gene>
<dbReference type="CDD" id="cd02801">
    <property type="entry name" value="DUS_like_FMN"/>
    <property type="match status" value="1"/>
</dbReference>
<sequence>MKDCTISFAPMEGITGRIFRKTFNKYFKGVNDYYTPFITPKEKRGLDKKDIKELAPENNEGITIIPQILSNSAEAFNLAAEKLMRLGYKEVNLNLGCPSGTVVNKGRGSGALKDLDSLEKLLTLIYSKSANTGLKISVKTRIGYEKAEEFENILSLYKKFPVEKLIIHPRSRTEFYKGEVHKESFALAVDEYLKIGAADRLCFNGELNTVADIKNLNEEFPDISRIMIGRGLLRHPFLIEGVLEKESEDRKVRLKNYLDELFYTYFTEFNGSPAAVLKMKELWYYIKESFRDCEDYIKDIRKAKNAAEYRAAVNVLFSNCDVK</sequence>
<evidence type="ECO:0000256" key="9">
    <source>
        <dbReference type="PIRSR" id="PIRSR006621-2"/>
    </source>
</evidence>
<keyword evidence="12" id="KW-1185">Reference proteome</keyword>
<evidence type="ECO:0000256" key="7">
    <source>
        <dbReference type="PIRNR" id="PIRNR006621"/>
    </source>
</evidence>
<dbReference type="AlphaFoldDB" id="V2Y7U1"/>
<dbReference type="GO" id="GO:0003723">
    <property type="term" value="F:RNA binding"/>
    <property type="evidence" value="ECO:0007669"/>
    <property type="project" value="TreeGrafter"/>
</dbReference>
<evidence type="ECO:0000256" key="8">
    <source>
        <dbReference type="PIRSR" id="PIRSR006621-1"/>
    </source>
</evidence>
<evidence type="ECO:0000256" key="5">
    <source>
        <dbReference type="ARBA" id="ARBA00022857"/>
    </source>
</evidence>
<evidence type="ECO:0000256" key="1">
    <source>
        <dbReference type="ARBA" id="ARBA00001917"/>
    </source>
</evidence>
<dbReference type="InterPro" id="IPR035587">
    <property type="entry name" value="DUS-like_FMN-bd"/>
</dbReference>
<comment type="cofactor">
    <cofactor evidence="1 7 9">
        <name>FMN</name>
        <dbReference type="ChEBI" id="CHEBI:58210"/>
    </cofactor>
</comment>
<feature type="binding site" evidence="9">
    <location>
        <begin position="229"/>
        <end position="230"/>
    </location>
    <ligand>
        <name>FMN</name>
        <dbReference type="ChEBI" id="CHEBI:58210"/>
    </ligand>
</feature>
<dbReference type="Pfam" id="PF01207">
    <property type="entry name" value="Dus"/>
    <property type="match status" value="1"/>
</dbReference>
<evidence type="ECO:0000256" key="3">
    <source>
        <dbReference type="ARBA" id="ARBA00022643"/>
    </source>
</evidence>
<keyword evidence="3 7" id="KW-0288">FMN</keyword>
<dbReference type="InterPro" id="IPR013785">
    <property type="entry name" value="Aldolase_TIM"/>
</dbReference>
<dbReference type="EC" id="1.3.1.-" evidence="7"/>
<feature type="binding site" evidence="9">
    <location>
        <position position="67"/>
    </location>
    <ligand>
        <name>FMN</name>
        <dbReference type="ChEBI" id="CHEBI:58210"/>
    </ligand>
</feature>
<protein>
    <recommendedName>
        <fullName evidence="7">tRNA-dihydrouridine synthase</fullName>
        <ecNumber evidence="7">1.3.1.-</ecNumber>
    </recommendedName>
</protein>
<keyword evidence="6 7" id="KW-0560">Oxidoreductase</keyword>
<dbReference type="EMBL" id="ACIL03000007">
    <property type="protein sequence ID" value="ESL03751.1"/>
    <property type="molecule type" value="Genomic_DNA"/>
</dbReference>
<dbReference type="InterPro" id="IPR018517">
    <property type="entry name" value="tRNA_hU_synthase_CS"/>
</dbReference>
<feature type="active site" description="Proton donor" evidence="8">
    <location>
        <position position="97"/>
    </location>
</feature>
<feature type="binding site" evidence="9">
    <location>
        <position position="168"/>
    </location>
    <ligand>
        <name>FMN</name>
        <dbReference type="ChEBI" id="CHEBI:58210"/>
    </ligand>
</feature>
<dbReference type="eggNOG" id="COG0042">
    <property type="taxonomic scope" value="Bacteria"/>
</dbReference>
<evidence type="ECO:0000259" key="10">
    <source>
        <dbReference type="Pfam" id="PF01207"/>
    </source>
</evidence>
<name>V2Y7U1_9FIRM</name>
<evidence type="ECO:0000256" key="6">
    <source>
        <dbReference type="ARBA" id="ARBA00023002"/>
    </source>
</evidence>
<evidence type="ECO:0000256" key="2">
    <source>
        <dbReference type="ARBA" id="ARBA00022630"/>
    </source>
</evidence>
<dbReference type="Proteomes" id="UP000018227">
    <property type="component" value="Unassembled WGS sequence"/>
</dbReference>
<dbReference type="Gene3D" id="3.20.20.70">
    <property type="entry name" value="Aldolase class I"/>
    <property type="match status" value="1"/>
</dbReference>
<keyword evidence="5" id="KW-0521">NADP</keyword>
<organism evidence="11 12">
    <name type="scientific">Catonella morbi ATCC 51271</name>
    <dbReference type="NCBI Taxonomy" id="592026"/>
    <lineage>
        <taxon>Bacteria</taxon>
        <taxon>Bacillati</taxon>
        <taxon>Bacillota</taxon>
        <taxon>Clostridia</taxon>
        <taxon>Lachnospirales</taxon>
        <taxon>Lachnospiraceae</taxon>
        <taxon>Catonella</taxon>
    </lineage>
</organism>
<evidence type="ECO:0000313" key="12">
    <source>
        <dbReference type="Proteomes" id="UP000018227"/>
    </source>
</evidence>
<dbReference type="OrthoDB" id="9764501at2"/>
<keyword evidence="4 7" id="KW-0819">tRNA processing</keyword>
<comment type="function">
    <text evidence="7">Catalyzes the synthesis of 5,6-dihydrouridine (D), a modified base found in the D-loop of most tRNAs, via the reduction of the C5-C6 double bond in target uridines.</text>
</comment>
<feature type="binding site" evidence="9">
    <location>
        <position position="139"/>
    </location>
    <ligand>
        <name>FMN</name>
        <dbReference type="ChEBI" id="CHEBI:58210"/>
    </ligand>
</feature>
<dbReference type="RefSeq" id="WP_023353800.1">
    <property type="nucleotide sequence ID" value="NZ_KI535367.1"/>
</dbReference>
<dbReference type="HOGENOM" id="CLU_013299_6_0_9"/>
<dbReference type="GO" id="GO:0017150">
    <property type="term" value="F:tRNA dihydrouridine synthase activity"/>
    <property type="evidence" value="ECO:0007669"/>
    <property type="project" value="InterPro"/>
</dbReference>
<evidence type="ECO:0000256" key="4">
    <source>
        <dbReference type="ARBA" id="ARBA00022694"/>
    </source>
</evidence>
<feature type="domain" description="DUS-like FMN-binding" evidence="10">
    <location>
        <begin position="8"/>
        <end position="313"/>
    </location>
</feature>
<accession>V2Y7U1</accession>
<dbReference type="PROSITE" id="PS01136">
    <property type="entry name" value="UPF0034"/>
    <property type="match status" value="1"/>
</dbReference>
<dbReference type="InterPro" id="IPR001269">
    <property type="entry name" value="DUS_fam"/>
</dbReference>
<dbReference type="STRING" id="592026.GCWU0000282_000917"/>
<dbReference type="GO" id="GO:0050660">
    <property type="term" value="F:flavin adenine dinucleotide binding"/>
    <property type="evidence" value="ECO:0007669"/>
    <property type="project" value="InterPro"/>
</dbReference>
<dbReference type="PIRSF" id="PIRSF006621">
    <property type="entry name" value="Dus"/>
    <property type="match status" value="1"/>
</dbReference>
<dbReference type="PANTHER" id="PTHR45846:SF1">
    <property type="entry name" value="TRNA-DIHYDROURIDINE(47) SYNTHASE [NAD(P)(+)]-LIKE"/>
    <property type="match status" value="1"/>
</dbReference>
<comment type="caution">
    <text evidence="11">The sequence shown here is derived from an EMBL/GenBank/DDBJ whole genome shotgun (WGS) entry which is preliminary data.</text>
</comment>
<keyword evidence="9" id="KW-0547">Nucleotide-binding</keyword>
<reference evidence="11 12" key="1">
    <citation type="submission" date="2013-06" db="EMBL/GenBank/DDBJ databases">
        <authorList>
            <person name="Weinstock G."/>
            <person name="Sodergren E."/>
            <person name="Clifton S."/>
            <person name="Fulton L."/>
            <person name="Fulton B."/>
            <person name="Courtney L."/>
            <person name="Fronick C."/>
            <person name="Harrison M."/>
            <person name="Strong C."/>
            <person name="Farmer C."/>
            <person name="Delahaunty K."/>
            <person name="Markovic C."/>
            <person name="Hall O."/>
            <person name="Minx P."/>
            <person name="Tomlinson C."/>
            <person name="Mitreva M."/>
            <person name="Nelson J."/>
            <person name="Hou S."/>
            <person name="Wollam A."/>
            <person name="Pepin K.H."/>
            <person name="Johnson M."/>
            <person name="Bhonagiri V."/>
            <person name="Nash W.E."/>
            <person name="Warren W."/>
            <person name="Chinwalla A."/>
            <person name="Mardis E.R."/>
            <person name="Wilson R.K."/>
        </authorList>
    </citation>
    <scope>NUCLEOTIDE SEQUENCE [LARGE SCALE GENOMIC DNA]</scope>
    <source>
        <strain evidence="11 12">ATCC 51271</strain>
    </source>
</reference>
<dbReference type="SUPFAM" id="SSF51395">
    <property type="entry name" value="FMN-linked oxidoreductases"/>
    <property type="match status" value="1"/>
</dbReference>
<evidence type="ECO:0000313" key="11">
    <source>
        <dbReference type="EMBL" id="ESL03751.1"/>
    </source>
</evidence>
<comment type="similarity">
    <text evidence="7">Belongs to the dus family.</text>
</comment>
<proteinExistence type="inferred from homology"/>